<dbReference type="SUPFAM" id="SSF51905">
    <property type="entry name" value="FAD/NAD(P)-binding domain"/>
    <property type="match status" value="1"/>
</dbReference>
<reference evidence="4" key="1">
    <citation type="submission" date="2021-01" db="EMBL/GenBank/DDBJ databases">
        <authorList>
            <person name="Corre E."/>
            <person name="Pelletier E."/>
            <person name="Niang G."/>
            <person name="Scheremetjew M."/>
            <person name="Finn R."/>
            <person name="Kale V."/>
            <person name="Holt S."/>
            <person name="Cochrane G."/>
            <person name="Meng A."/>
            <person name="Brown T."/>
            <person name="Cohen L."/>
        </authorList>
    </citation>
    <scope>NUCLEOTIDE SEQUENCE</scope>
    <source>
        <strain evidence="4">CCMP1243</strain>
    </source>
</reference>
<dbReference type="SUPFAM" id="SSF54373">
    <property type="entry name" value="FAD-linked reductases, C-terminal domain"/>
    <property type="match status" value="1"/>
</dbReference>
<feature type="signal peptide" evidence="2">
    <location>
        <begin position="1"/>
        <end position="18"/>
    </location>
</feature>
<name>A0A7S2SCX3_9STRA</name>
<evidence type="ECO:0000256" key="1">
    <source>
        <dbReference type="SAM" id="MobiDB-lite"/>
    </source>
</evidence>
<dbReference type="PANTHER" id="PTHR10742">
    <property type="entry name" value="FLAVIN MONOAMINE OXIDASE"/>
    <property type="match status" value="1"/>
</dbReference>
<evidence type="ECO:0000259" key="3">
    <source>
        <dbReference type="Pfam" id="PF01593"/>
    </source>
</evidence>
<dbReference type="Gene3D" id="3.90.660.10">
    <property type="match status" value="1"/>
</dbReference>
<dbReference type="GO" id="GO:0016491">
    <property type="term" value="F:oxidoreductase activity"/>
    <property type="evidence" value="ECO:0007669"/>
    <property type="project" value="InterPro"/>
</dbReference>
<organism evidence="4">
    <name type="scientific">Rhizochromulina marina</name>
    <dbReference type="NCBI Taxonomy" id="1034831"/>
    <lineage>
        <taxon>Eukaryota</taxon>
        <taxon>Sar</taxon>
        <taxon>Stramenopiles</taxon>
        <taxon>Ochrophyta</taxon>
        <taxon>Dictyochophyceae</taxon>
        <taxon>Rhizochromulinales</taxon>
        <taxon>Rhizochromulina</taxon>
    </lineage>
</organism>
<evidence type="ECO:0000313" key="4">
    <source>
        <dbReference type="EMBL" id="CAD9694670.1"/>
    </source>
</evidence>
<feature type="chain" id="PRO_5030991733" description="Amine oxidase domain-containing protein" evidence="2">
    <location>
        <begin position="19"/>
        <end position="439"/>
    </location>
</feature>
<sequence length="439" mass="48095">MAALPALRVLLELRLGLFETWFGGDISTIPLEEFAVTSGEDSSSWRGFGDYPGPHCLPEGGMHRILPPLLASIPAASHRIHYGSKVNRIVIRPPLGEAPPRITVETEKGDTWDCAAAVVTVPLGVLQVGDIAFCPPLPRPKQAGLDALATGSYKKVWLAFPSVFWNPDAPFIVALVPSSPSNESPKHASEPFTPASLPQRWSPSNRPQFLFMDNLYHTKGIPALELIFSGRTAEALTGASDAHILQLSMACLRETFGDVVPHEPDASHISRWEEDPLFRGAYSFSKAETPEGAVDALADPVDGVLFFAGEATDQEFQGSVHAALLSGQRVASQVQASLRQMPTPAQQSQSGLQHRGNVKRYNKQERQRTQAGRHKHQEGQPQIYHPHSRHPQDSPKTNTKLTRSRGSGLQFQAPHRERQRRRQPGDGVEKSAMSAISRL</sequence>
<gene>
    <name evidence="4" type="ORF">RMAR1173_LOCUS12886</name>
</gene>
<proteinExistence type="predicted"/>
<dbReference type="Pfam" id="PF01593">
    <property type="entry name" value="Amino_oxidase"/>
    <property type="match status" value="1"/>
</dbReference>
<evidence type="ECO:0000256" key="2">
    <source>
        <dbReference type="SAM" id="SignalP"/>
    </source>
</evidence>
<accession>A0A7S2SCX3</accession>
<keyword evidence="2" id="KW-0732">Signal</keyword>
<feature type="region of interest" description="Disordered" evidence="1">
    <location>
        <begin position="335"/>
        <end position="439"/>
    </location>
</feature>
<dbReference type="PANTHER" id="PTHR10742:SF410">
    <property type="entry name" value="LYSINE-SPECIFIC HISTONE DEMETHYLASE 2"/>
    <property type="match status" value="1"/>
</dbReference>
<dbReference type="AlphaFoldDB" id="A0A7S2SCX3"/>
<dbReference type="InterPro" id="IPR050281">
    <property type="entry name" value="Flavin_monoamine_oxidase"/>
</dbReference>
<dbReference type="EMBL" id="HBHJ01019482">
    <property type="protein sequence ID" value="CAD9694670.1"/>
    <property type="molecule type" value="Transcribed_RNA"/>
</dbReference>
<feature type="domain" description="Amine oxidase" evidence="3">
    <location>
        <begin position="48"/>
        <end position="334"/>
    </location>
</feature>
<dbReference type="Gene3D" id="3.50.50.60">
    <property type="entry name" value="FAD/NAD(P)-binding domain"/>
    <property type="match status" value="1"/>
</dbReference>
<protein>
    <recommendedName>
        <fullName evidence="3">Amine oxidase domain-containing protein</fullName>
    </recommendedName>
</protein>
<feature type="compositionally biased region" description="Polar residues" evidence="1">
    <location>
        <begin position="394"/>
        <end position="410"/>
    </location>
</feature>
<dbReference type="InterPro" id="IPR002937">
    <property type="entry name" value="Amino_oxidase"/>
</dbReference>
<dbReference type="InterPro" id="IPR036188">
    <property type="entry name" value="FAD/NAD-bd_sf"/>
</dbReference>
<feature type="compositionally biased region" description="Polar residues" evidence="1">
    <location>
        <begin position="335"/>
        <end position="352"/>
    </location>
</feature>